<dbReference type="EMBL" id="JADIMH010000019">
    <property type="protein sequence ID" value="MBO8466874.1"/>
    <property type="molecule type" value="Genomic_DNA"/>
</dbReference>
<dbReference type="InterPro" id="IPR045957">
    <property type="entry name" value="DUF6377"/>
</dbReference>
<protein>
    <recommendedName>
        <fullName evidence="2">DUF6377 domain-containing protein</fullName>
    </recommendedName>
</protein>
<evidence type="ECO:0000313" key="3">
    <source>
        <dbReference type="EMBL" id="MBO8466874.1"/>
    </source>
</evidence>
<proteinExistence type="predicted"/>
<name>A0A9D9I6J1_9BACT</name>
<reference evidence="3" key="2">
    <citation type="journal article" date="2021" name="PeerJ">
        <title>Extensive microbial diversity within the chicken gut microbiome revealed by metagenomics and culture.</title>
        <authorList>
            <person name="Gilroy R."/>
            <person name="Ravi A."/>
            <person name="Getino M."/>
            <person name="Pursley I."/>
            <person name="Horton D.L."/>
            <person name="Alikhan N.F."/>
            <person name="Baker D."/>
            <person name="Gharbi K."/>
            <person name="Hall N."/>
            <person name="Watson M."/>
            <person name="Adriaenssens E.M."/>
            <person name="Foster-Nyarko E."/>
            <person name="Jarju S."/>
            <person name="Secka A."/>
            <person name="Antonio M."/>
            <person name="Oren A."/>
            <person name="Chaudhuri R.R."/>
            <person name="La Ragione R."/>
            <person name="Hildebrand F."/>
            <person name="Pallen M.J."/>
        </authorList>
    </citation>
    <scope>NUCLEOTIDE SEQUENCE</scope>
    <source>
        <strain evidence="3">B1-15692</strain>
    </source>
</reference>
<dbReference type="Pfam" id="PF19904">
    <property type="entry name" value="DUF6377"/>
    <property type="match status" value="1"/>
</dbReference>
<dbReference type="AlphaFoldDB" id="A0A9D9I6J1"/>
<accession>A0A9D9I6J1</accession>
<organism evidence="3 4">
    <name type="scientific">Candidatus Cryptobacteroides faecipullorum</name>
    <dbReference type="NCBI Taxonomy" id="2840764"/>
    <lineage>
        <taxon>Bacteria</taxon>
        <taxon>Pseudomonadati</taxon>
        <taxon>Bacteroidota</taxon>
        <taxon>Bacteroidia</taxon>
        <taxon>Bacteroidales</taxon>
        <taxon>Candidatus Cryptobacteroides</taxon>
    </lineage>
</organism>
<keyword evidence="1" id="KW-0812">Transmembrane</keyword>
<keyword evidence="1" id="KW-0472">Membrane</keyword>
<evidence type="ECO:0000259" key="2">
    <source>
        <dbReference type="Pfam" id="PF19904"/>
    </source>
</evidence>
<reference evidence="3" key="1">
    <citation type="submission" date="2020-10" db="EMBL/GenBank/DDBJ databases">
        <authorList>
            <person name="Gilroy R."/>
        </authorList>
    </citation>
    <scope>NUCLEOTIDE SEQUENCE</scope>
    <source>
        <strain evidence="3">B1-15692</strain>
    </source>
</reference>
<feature type="transmembrane region" description="Helical" evidence="1">
    <location>
        <begin position="336"/>
        <end position="357"/>
    </location>
</feature>
<evidence type="ECO:0000256" key="1">
    <source>
        <dbReference type="SAM" id="Phobius"/>
    </source>
</evidence>
<evidence type="ECO:0000313" key="4">
    <source>
        <dbReference type="Proteomes" id="UP000823660"/>
    </source>
</evidence>
<dbReference type="Proteomes" id="UP000823660">
    <property type="component" value="Unassembled WGS sequence"/>
</dbReference>
<comment type="caution">
    <text evidence="3">The sequence shown here is derived from an EMBL/GenBank/DDBJ whole genome shotgun (WGS) entry which is preliminary data.</text>
</comment>
<gene>
    <name evidence="3" type="ORF">IAB99_03830</name>
</gene>
<keyword evidence="1" id="KW-1133">Transmembrane helix</keyword>
<feature type="domain" description="DUF6377" evidence="2">
    <location>
        <begin position="261"/>
        <end position="516"/>
    </location>
</feature>
<sequence>MTGKFLVIFILILARMTQIPAFASKGKDYSEELERLDEILSRKEIYVQYLKDRINILKSVLDEQDDLSQIYGINMRIAGEFRSYSLDSTMAYLGKCRSIALQLEDSVKLIETDIATAEEYTLGGYHLEAQAILHRLESEQIPQSLRYQYLKARHNLAGELMAYANDNRIFKEQAILRTVYRNALLAMAGPGTFDWYMLKMEEAVQYGRLQEAKECAGKLVDVSEEGSHEYAIACYHYQDMLGENAPLEEKMLWLIRSAYTDVMCATKDYASLNFLASDLFSCGDIDRAFSYTADHCMPDAIFFGGKLRPWQIAMFFPEIGKAYQDKNTRWQRSMNAMVTAMAALITVMVVLLVFIYMRQRVLDKTRKALQTSYLAIEHRNQDLIEANRKLSDLNAKILESDKIKQEYITLFLSILSENINTIRQYKNHVLKYIRRGNAADIVAEIEALPPIDEDITEFYKMFDTTFLNLYPDFVDKFNSLLAEGEAITTKGDDTLTPELRVFALIKLGIADSSKIASLLHYSANTIYNYRAKIKNKAKGDRAGFEEAVKTI</sequence>